<keyword evidence="1" id="KW-0812">Transmembrane</keyword>
<name>A0AAD5UPG9_9FUNG</name>
<protein>
    <submittedName>
        <fullName evidence="2">Uncharacterized protein</fullName>
    </submittedName>
</protein>
<gene>
    <name evidence="2" type="ORF">HK103_004648</name>
</gene>
<keyword evidence="3" id="KW-1185">Reference proteome</keyword>
<sequence>MSGYQNFNNQTTLTYHDAFGKTMSKSTALIIFSGVLLACVVCIFSIVKYQRSLPPKYKDRSSLVSILPPYKPYPPDYIEADLDNPIQSAIYRNIVENEKDDLLSDMETGINDSSSVKDSSSIISFSTDSDQFVKSRF</sequence>
<proteinExistence type="predicted"/>
<evidence type="ECO:0000313" key="2">
    <source>
        <dbReference type="EMBL" id="KAJ3261697.1"/>
    </source>
</evidence>
<evidence type="ECO:0000313" key="3">
    <source>
        <dbReference type="Proteomes" id="UP001210925"/>
    </source>
</evidence>
<dbReference type="EMBL" id="JADGKB010000004">
    <property type="protein sequence ID" value="KAJ3261697.1"/>
    <property type="molecule type" value="Genomic_DNA"/>
</dbReference>
<dbReference type="AlphaFoldDB" id="A0AAD5UPG9"/>
<feature type="transmembrane region" description="Helical" evidence="1">
    <location>
        <begin position="28"/>
        <end position="47"/>
    </location>
</feature>
<organism evidence="2 3">
    <name type="scientific">Boothiomyces macroporosus</name>
    <dbReference type="NCBI Taxonomy" id="261099"/>
    <lineage>
        <taxon>Eukaryota</taxon>
        <taxon>Fungi</taxon>
        <taxon>Fungi incertae sedis</taxon>
        <taxon>Chytridiomycota</taxon>
        <taxon>Chytridiomycota incertae sedis</taxon>
        <taxon>Chytridiomycetes</taxon>
        <taxon>Rhizophydiales</taxon>
        <taxon>Terramycetaceae</taxon>
        <taxon>Boothiomyces</taxon>
    </lineage>
</organism>
<comment type="caution">
    <text evidence="2">The sequence shown here is derived from an EMBL/GenBank/DDBJ whole genome shotgun (WGS) entry which is preliminary data.</text>
</comment>
<keyword evidence="1" id="KW-1133">Transmembrane helix</keyword>
<keyword evidence="1" id="KW-0472">Membrane</keyword>
<dbReference type="Proteomes" id="UP001210925">
    <property type="component" value="Unassembled WGS sequence"/>
</dbReference>
<accession>A0AAD5UPG9</accession>
<reference evidence="2" key="1">
    <citation type="submission" date="2020-05" db="EMBL/GenBank/DDBJ databases">
        <title>Phylogenomic resolution of chytrid fungi.</title>
        <authorList>
            <person name="Stajich J.E."/>
            <person name="Amses K."/>
            <person name="Simmons R."/>
            <person name="Seto K."/>
            <person name="Myers J."/>
            <person name="Bonds A."/>
            <person name="Quandt C.A."/>
            <person name="Barry K."/>
            <person name="Liu P."/>
            <person name="Grigoriev I."/>
            <person name="Longcore J.E."/>
            <person name="James T.Y."/>
        </authorList>
    </citation>
    <scope>NUCLEOTIDE SEQUENCE</scope>
    <source>
        <strain evidence="2">PLAUS21</strain>
    </source>
</reference>
<evidence type="ECO:0000256" key="1">
    <source>
        <dbReference type="SAM" id="Phobius"/>
    </source>
</evidence>